<dbReference type="AlphaFoldDB" id="A0A3R8JR40"/>
<evidence type="ECO:0008006" key="3">
    <source>
        <dbReference type="Google" id="ProtNLM"/>
    </source>
</evidence>
<reference evidence="1" key="1">
    <citation type="submission" date="2018-10" db="EMBL/GenBank/DDBJ databases">
        <title>Schaedlerella arabinophila gen. nov. sp. nov., isolated from the mouse intestinal tract and comparative analysis with the genome of the closely related altered Schaedler flora strain ASF502.</title>
        <authorList>
            <person name="Miyake S."/>
            <person name="Soh M."/>
            <person name="Seedorf H."/>
        </authorList>
    </citation>
    <scope>NUCLEOTIDE SEQUENCE [LARGE SCALE GENOMIC DNA]</scope>
    <source>
        <strain evidence="1">DSM 106076</strain>
    </source>
</reference>
<organism evidence="1 2">
    <name type="scientific">Schaedlerella arabinosiphila</name>
    <dbReference type="NCBI Taxonomy" id="2044587"/>
    <lineage>
        <taxon>Bacteria</taxon>
        <taxon>Bacillati</taxon>
        <taxon>Bacillota</taxon>
        <taxon>Clostridia</taxon>
        <taxon>Lachnospirales</taxon>
        <taxon>Lachnospiraceae</taxon>
        <taxon>Schaedlerella</taxon>
    </lineage>
</organism>
<evidence type="ECO:0000313" key="1">
    <source>
        <dbReference type="EMBL" id="RRK33811.1"/>
    </source>
</evidence>
<dbReference type="RefSeq" id="WP_125129018.1">
    <property type="nucleotide sequence ID" value="NZ_RHJS01000002.1"/>
</dbReference>
<sequence>MTQKKKETDATYWHPAFYAGIQIELEDDADNLVFENEHQLGKKPMEIDVLIIKKETDRPVKKNIGRIFKKYNIIEYKSPDDSLSVDDFYKVYGYTCFYKADVQYTDSIPAEELSITFVSGKYPRKMIKHLTKIKKYQVTEVEKGIYYVNGDFIPIQILVTKNLSGEENLWLKSLTNKLKATETAEKLVKNYMDHKDSSLHRSVIETIMRANQKIFREVNGMSDIFMEIVQEKFDRKLKEEVEKATVENTVKTKLTERISLIQKKCAKNKPLSVIADELETDMDEILSLYDIISRNPDKTTDEIYQMVAG</sequence>
<proteinExistence type="predicted"/>
<keyword evidence="2" id="KW-1185">Reference proteome</keyword>
<name>A0A3R8JR40_9FIRM</name>
<protein>
    <recommendedName>
        <fullName evidence="3">3-isopropylmalate dehydrogenase</fullName>
    </recommendedName>
</protein>
<accession>A0A3R8JR40</accession>
<comment type="caution">
    <text evidence="1">The sequence shown here is derived from an EMBL/GenBank/DDBJ whole genome shotgun (WGS) entry which is preliminary data.</text>
</comment>
<gene>
    <name evidence="1" type="ORF">EBB54_22430</name>
</gene>
<dbReference type="EMBL" id="RHJS01000002">
    <property type="protein sequence ID" value="RRK33811.1"/>
    <property type="molecule type" value="Genomic_DNA"/>
</dbReference>
<evidence type="ECO:0000313" key="2">
    <source>
        <dbReference type="Proteomes" id="UP000274920"/>
    </source>
</evidence>
<dbReference type="Proteomes" id="UP000274920">
    <property type="component" value="Unassembled WGS sequence"/>
</dbReference>